<comment type="subcellular location">
    <subcellularLocation>
        <location evidence="1">Membrane</location>
        <topology evidence="1">Multi-pass membrane protein</topology>
    </subcellularLocation>
</comment>
<name>A0A172YJX0_9GAMM</name>
<feature type="transmembrane region" description="Helical" evidence="6">
    <location>
        <begin position="360"/>
        <end position="383"/>
    </location>
</feature>
<gene>
    <name evidence="8" type="ORF">A5892_05795</name>
</gene>
<dbReference type="STRING" id="376489.A5892_05795"/>
<feature type="transmembrane region" description="Helical" evidence="6">
    <location>
        <begin position="132"/>
        <end position="150"/>
    </location>
</feature>
<dbReference type="SUPFAM" id="SSF103473">
    <property type="entry name" value="MFS general substrate transporter"/>
    <property type="match status" value="1"/>
</dbReference>
<feature type="transmembrane region" description="Helical" evidence="6">
    <location>
        <begin position="63"/>
        <end position="84"/>
    </location>
</feature>
<dbReference type="CDD" id="cd17319">
    <property type="entry name" value="MFS_ExuT_GudP_like"/>
    <property type="match status" value="1"/>
</dbReference>
<feature type="transmembrane region" description="Helical" evidence="6">
    <location>
        <begin position="156"/>
        <end position="179"/>
    </location>
</feature>
<accession>A0A172YJX0</accession>
<dbReference type="InterPro" id="IPR050382">
    <property type="entry name" value="MFS_Na/Anion_cotransporter"/>
</dbReference>
<dbReference type="Proteomes" id="UP000077875">
    <property type="component" value="Chromosome"/>
</dbReference>
<feature type="transmembrane region" description="Helical" evidence="6">
    <location>
        <begin position="36"/>
        <end position="56"/>
    </location>
</feature>
<dbReference type="InterPro" id="IPR020846">
    <property type="entry name" value="MFS_dom"/>
</dbReference>
<evidence type="ECO:0000256" key="5">
    <source>
        <dbReference type="ARBA" id="ARBA00038514"/>
    </source>
</evidence>
<dbReference type="EMBL" id="CP015243">
    <property type="protein sequence ID" value="ANF59514.1"/>
    <property type="molecule type" value="Genomic_DNA"/>
</dbReference>
<dbReference type="GO" id="GO:0022857">
    <property type="term" value="F:transmembrane transporter activity"/>
    <property type="evidence" value="ECO:0007669"/>
    <property type="project" value="InterPro"/>
</dbReference>
<feature type="transmembrane region" description="Helical" evidence="6">
    <location>
        <begin position="274"/>
        <end position="293"/>
    </location>
</feature>
<evidence type="ECO:0000256" key="4">
    <source>
        <dbReference type="ARBA" id="ARBA00023136"/>
    </source>
</evidence>
<protein>
    <submittedName>
        <fullName evidence="8">MFS transporter</fullName>
    </submittedName>
</protein>
<dbReference type="PROSITE" id="PS50850">
    <property type="entry name" value="MFS"/>
    <property type="match status" value="1"/>
</dbReference>
<dbReference type="InterPro" id="IPR036259">
    <property type="entry name" value="MFS_trans_sf"/>
</dbReference>
<evidence type="ECO:0000313" key="8">
    <source>
        <dbReference type="EMBL" id="ANF59514.1"/>
    </source>
</evidence>
<dbReference type="PANTHER" id="PTHR11662:SF333">
    <property type="entry name" value="D-GALACTONATE TRANSPORTER"/>
    <property type="match status" value="1"/>
</dbReference>
<dbReference type="PANTHER" id="PTHR11662">
    <property type="entry name" value="SOLUTE CARRIER FAMILY 17"/>
    <property type="match status" value="1"/>
</dbReference>
<organism evidence="8 9">
    <name type="scientific">Halotalea alkalilenta</name>
    <dbReference type="NCBI Taxonomy" id="376489"/>
    <lineage>
        <taxon>Bacteria</taxon>
        <taxon>Pseudomonadati</taxon>
        <taxon>Pseudomonadota</taxon>
        <taxon>Gammaproteobacteria</taxon>
        <taxon>Oceanospirillales</taxon>
        <taxon>Halomonadaceae</taxon>
        <taxon>Halotalea</taxon>
    </lineage>
</organism>
<proteinExistence type="inferred from homology"/>
<keyword evidence="2 6" id="KW-0812">Transmembrane</keyword>
<feature type="transmembrane region" description="Helical" evidence="6">
    <location>
        <begin position="90"/>
        <end position="112"/>
    </location>
</feature>
<comment type="similarity">
    <text evidence="5">Belongs to the major facilitator superfamily. Phthalate permease family.</text>
</comment>
<dbReference type="KEGG" id="haa:A5892_05795"/>
<keyword evidence="3 6" id="KW-1133">Transmembrane helix</keyword>
<feature type="transmembrane region" description="Helical" evidence="6">
    <location>
        <begin position="395"/>
        <end position="414"/>
    </location>
</feature>
<evidence type="ECO:0000256" key="3">
    <source>
        <dbReference type="ARBA" id="ARBA00022989"/>
    </source>
</evidence>
<keyword evidence="9" id="KW-1185">Reference proteome</keyword>
<dbReference type="Pfam" id="PF07690">
    <property type="entry name" value="MFS_1"/>
    <property type="match status" value="1"/>
</dbReference>
<evidence type="ECO:0000313" key="9">
    <source>
        <dbReference type="Proteomes" id="UP000077875"/>
    </source>
</evidence>
<feature type="transmembrane region" description="Helical" evidence="6">
    <location>
        <begin position="329"/>
        <end position="348"/>
    </location>
</feature>
<keyword evidence="4 6" id="KW-0472">Membrane</keyword>
<evidence type="ECO:0000256" key="2">
    <source>
        <dbReference type="ARBA" id="ARBA00022692"/>
    </source>
</evidence>
<evidence type="ECO:0000256" key="1">
    <source>
        <dbReference type="ARBA" id="ARBA00004141"/>
    </source>
</evidence>
<dbReference type="InterPro" id="IPR011701">
    <property type="entry name" value="MFS"/>
</dbReference>
<feature type="transmembrane region" description="Helical" evidence="6">
    <location>
        <begin position="231"/>
        <end position="254"/>
    </location>
</feature>
<evidence type="ECO:0000256" key="6">
    <source>
        <dbReference type="SAM" id="Phobius"/>
    </source>
</evidence>
<sequence>MLFIAVGINYMDRVNLSIASTAIQADLGISGVQLGWLMSAFTWAYLFAQIPGGWLLDRFGTQGFYALLILTWSAATFAMGFGALPIIGSAAAVFGLLLVCRLILGLAQAPSFPANAKIAAMWLPHHERARGIGTYSIGQYVVIALMTPLLGYLMGIFGWSSVFFLTGGLGLVFAVYWWLRYRDPQNSRHANQAELDYISDAGRFGQVVIAEEGKHKVSWAEVRFVMRHRRFWAICFTHFAATSILYFFLTWFIIYLEQGLGLSTASVGVLASFPYLLAAVGVLFGGVLSDMLFKRRVSLVWSRKVPIVSGLAFSSLIFLCNFYESSPTVVVVILSLAFFANAYSNLGWTAMSDILPKKMIGTVGGVFNICGNMAGILTPIMFGLFIDMNGNFHGAMYYLSIVAFAGALCFLFLVDNLDEIDLSAMPERG</sequence>
<reference evidence="8 9" key="1">
    <citation type="submission" date="2016-04" db="EMBL/GenBank/DDBJ databases">
        <title>Complete Genome Sequence of Halotalea alkalilenta IHB B 13600.</title>
        <authorList>
            <person name="Swarnkar M.K."/>
            <person name="Sharma A."/>
            <person name="Kaushal K."/>
            <person name="Soni R."/>
            <person name="Rana S."/>
            <person name="Singh A.K."/>
            <person name="Gulati A."/>
        </authorList>
    </citation>
    <scope>NUCLEOTIDE SEQUENCE [LARGE SCALE GENOMIC DNA]</scope>
    <source>
        <strain evidence="8 9">IHB B 13600</strain>
    </source>
</reference>
<evidence type="ECO:0000259" key="7">
    <source>
        <dbReference type="PROSITE" id="PS50850"/>
    </source>
</evidence>
<feature type="domain" description="Major facilitator superfamily (MFS) profile" evidence="7">
    <location>
        <begin position="1"/>
        <end position="418"/>
    </location>
</feature>
<feature type="transmembrane region" description="Helical" evidence="6">
    <location>
        <begin position="305"/>
        <end position="323"/>
    </location>
</feature>
<dbReference type="GO" id="GO:0016020">
    <property type="term" value="C:membrane"/>
    <property type="evidence" value="ECO:0007669"/>
    <property type="project" value="UniProtKB-SubCell"/>
</dbReference>
<dbReference type="AlphaFoldDB" id="A0A172YJX0"/>
<dbReference type="Gene3D" id="1.20.1250.20">
    <property type="entry name" value="MFS general substrate transporter like domains"/>
    <property type="match status" value="2"/>
</dbReference>